<comment type="caution">
    <text evidence="1">The sequence shown here is derived from an EMBL/GenBank/DDBJ whole genome shotgun (WGS) entry which is preliminary data.</text>
</comment>
<proteinExistence type="predicted"/>
<reference evidence="2" key="1">
    <citation type="submission" date="2015-07" db="EMBL/GenBank/DDBJ databases">
        <title>Nocardia seriolae U-1 whole genome shotgun sequence.</title>
        <authorList>
            <person name="Imajoh M."/>
            <person name="Fukumoto Y."/>
            <person name="Sukeda M."/>
            <person name="Yamane J."/>
            <person name="Yamasaki K."/>
            <person name="Shimizu M."/>
            <person name="Ohnishi K."/>
            <person name="Oshima S."/>
        </authorList>
    </citation>
    <scope>NUCLEOTIDE SEQUENCE [LARGE SCALE GENOMIC DNA]</scope>
    <source>
        <strain evidence="2">U-1</strain>
    </source>
</reference>
<protein>
    <submittedName>
        <fullName evidence="1">Acetoacetyl-CoA synthase</fullName>
    </submittedName>
</protein>
<keyword evidence="2" id="KW-1185">Reference proteome</keyword>
<evidence type="ECO:0000313" key="2">
    <source>
        <dbReference type="Proteomes" id="UP000037179"/>
    </source>
</evidence>
<organism evidence="1 2">
    <name type="scientific">Nocardia seriolae</name>
    <dbReference type="NCBI Taxonomy" id="37332"/>
    <lineage>
        <taxon>Bacteria</taxon>
        <taxon>Bacillati</taxon>
        <taxon>Actinomycetota</taxon>
        <taxon>Actinomycetes</taxon>
        <taxon>Mycobacteriales</taxon>
        <taxon>Nocardiaceae</taxon>
        <taxon>Nocardia</taxon>
    </lineage>
</organism>
<dbReference type="AlphaFoldDB" id="A0ABC9Z3Z2"/>
<gene>
    <name evidence="1" type="ORF">NSK11_contig00160-0015</name>
</gene>
<accession>A0ABC9Z3Z2</accession>
<dbReference type="RefSeq" id="WP_231993082.1">
    <property type="nucleotide sequence ID" value="NZ_AP017900.1"/>
</dbReference>
<sequence length="72" mass="7169">MPTGTLGSASGRVSQVPGAKIAVYGVHVRAAGVSAGASPVTMLPNVTAATEIAAHTLHALASLLMIRSLCCR</sequence>
<dbReference type="EMBL" id="BBYQ01000160">
    <property type="protein sequence ID" value="GAP32474.1"/>
    <property type="molecule type" value="Genomic_DNA"/>
</dbReference>
<name>A0ABC9Z3Z2_9NOCA</name>
<reference evidence="1 2" key="2">
    <citation type="journal article" date="2016" name="Genome Announc.">
        <title>Draft Genome Sequence of Erythromycin- and Oxytetracycline-Sensitive Nocardia seriolae Strain U-1 (NBRC 110359).</title>
        <authorList>
            <person name="Imajoh M."/>
            <person name="Sukeda M."/>
            <person name="Shimizu M."/>
            <person name="Yamane J."/>
            <person name="Ohnishi K."/>
            <person name="Oshima S."/>
        </authorList>
    </citation>
    <scope>NUCLEOTIDE SEQUENCE [LARGE SCALE GENOMIC DNA]</scope>
    <source>
        <strain evidence="1 2">U-1</strain>
    </source>
</reference>
<evidence type="ECO:0000313" key="1">
    <source>
        <dbReference type="EMBL" id="GAP32474.1"/>
    </source>
</evidence>
<dbReference type="Proteomes" id="UP000037179">
    <property type="component" value="Unassembled WGS sequence"/>
</dbReference>